<protein>
    <submittedName>
        <fullName evidence="2">Uncharacterized protein</fullName>
    </submittedName>
</protein>
<evidence type="ECO:0000313" key="3">
    <source>
        <dbReference type="Proteomes" id="UP000314294"/>
    </source>
</evidence>
<feature type="region of interest" description="Disordered" evidence="1">
    <location>
        <begin position="1"/>
        <end position="67"/>
    </location>
</feature>
<sequence>MRTTLSVFSRPPGDPKESEASRIPEAPRHFEESQWGPEKRASEERDGVRGNIKQKESDRTNSMGVWD</sequence>
<dbReference type="OrthoDB" id="10550992at2759"/>
<accession>A0A4Z2GFH6</accession>
<comment type="caution">
    <text evidence="2">The sequence shown here is derived from an EMBL/GenBank/DDBJ whole genome shotgun (WGS) entry which is preliminary data.</text>
</comment>
<evidence type="ECO:0000256" key="1">
    <source>
        <dbReference type="SAM" id="MobiDB-lite"/>
    </source>
</evidence>
<evidence type="ECO:0000313" key="2">
    <source>
        <dbReference type="EMBL" id="TNN51464.1"/>
    </source>
</evidence>
<feature type="compositionally biased region" description="Basic and acidic residues" evidence="1">
    <location>
        <begin position="13"/>
        <end position="59"/>
    </location>
</feature>
<gene>
    <name evidence="2" type="ORF">EYF80_038314</name>
</gene>
<dbReference type="EMBL" id="SRLO01000581">
    <property type="protein sequence ID" value="TNN51464.1"/>
    <property type="molecule type" value="Genomic_DNA"/>
</dbReference>
<keyword evidence="3" id="KW-1185">Reference proteome</keyword>
<proteinExistence type="predicted"/>
<name>A0A4Z2GFH6_9TELE</name>
<dbReference type="AlphaFoldDB" id="A0A4Z2GFH6"/>
<organism evidence="2 3">
    <name type="scientific">Liparis tanakae</name>
    <name type="common">Tanaka's snailfish</name>
    <dbReference type="NCBI Taxonomy" id="230148"/>
    <lineage>
        <taxon>Eukaryota</taxon>
        <taxon>Metazoa</taxon>
        <taxon>Chordata</taxon>
        <taxon>Craniata</taxon>
        <taxon>Vertebrata</taxon>
        <taxon>Euteleostomi</taxon>
        <taxon>Actinopterygii</taxon>
        <taxon>Neopterygii</taxon>
        <taxon>Teleostei</taxon>
        <taxon>Neoteleostei</taxon>
        <taxon>Acanthomorphata</taxon>
        <taxon>Eupercaria</taxon>
        <taxon>Perciformes</taxon>
        <taxon>Cottioidei</taxon>
        <taxon>Cottales</taxon>
        <taxon>Liparidae</taxon>
        <taxon>Liparis</taxon>
    </lineage>
</organism>
<dbReference type="Proteomes" id="UP000314294">
    <property type="component" value="Unassembled WGS sequence"/>
</dbReference>
<reference evidence="2 3" key="1">
    <citation type="submission" date="2019-03" db="EMBL/GenBank/DDBJ databases">
        <title>First draft genome of Liparis tanakae, snailfish: a comprehensive survey of snailfish specific genes.</title>
        <authorList>
            <person name="Kim W."/>
            <person name="Song I."/>
            <person name="Jeong J.-H."/>
            <person name="Kim D."/>
            <person name="Kim S."/>
            <person name="Ryu S."/>
            <person name="Song J.Y."/>
            <person name="Lee S.K."/>
        </authorList>
    </citation>
    <scope>NUCLEOTIDE SEQUENCE [LARGE SCALE GENOMIC DNA]</scope>
    <source>
        <tissue evidence="2">Muscle</tissue>
    </source>
</reference>